<keyword evidence="2" id="KW-1185">Reference proteome</keyword>
<sequence>MSSTEHQPSRLRRWLDWAIGRTTSPPAETQPSEATALLASIGAIMDRKQIPPELRLMIFGYVLPDEPAWDIGSHSSIPDWVTPDLEVVWFQNTNFYLPVPSGLGRYQYNTDVTLETNAIRFLRRLSNRKNPHPVTVEILIAENSKLKNSHASFHRLFLASYHLGDRQDLLDMNIVLERPHGGRLNASPEIADALRERLLRCCAIMKQFKDGILSLKEVFEMVGVVFDPTVVQVFSPESLVARLLSREIPNACQGLRKAILRMQETASYEAVARDLAAANER</sequence>
<dbReference type="GeneID" id="40751985"/>
<proteinExistence type="predicted"/>
<evidence type="ECO:0000313" key="2">
    <source>
        <dbReference type="Proteomes" id="UP000030706"/>
    </source>
</evidence>
<dbReference type="OrthoDB" id="3818673at2759"/>
<name>A0A074XP35_AURPU</name>
<dbReference type="EMBL" id="KL584977">
    <property type="protein sequence ID" value="KEQ87313.1"/>
    <property type="molecule type" value="Genomic_DNA"/>
</dbReference>
<gene>
    <name evidence="1" type="ORF">M438DRAFT_403829</name>
</gene>
<accession>A0A074XP35</accession>
<dbReference type="RefSeq" id="XP_029763500.1">
    <property type="nucleotide sequence ID" value="XM_029909679.1"/>
</dbReference>
<evidence type="ECO:0000313" key="1">
    <source>
        <dbReference type="EMBL" id="KEQ87313.1"/>
    </source>
</evidence>
<dbReference type="Proteomes" id="UP000030706">
    <property type="component" value="Unassembled WGS sequence"/>
</dbReference>
<reference evidence="1 2" key="1">
    <citation type="journal article" date="2014" name="BMC Genomics">
        <title>Genome sequencing of four Aureobasidium pullulans varieties: biotechnological potential, stress tolerance, and description of new species.</title>
        <authorList>
            <person name="Gostin Ar C."/>
            <person name="Ohm R.A."/>
            <person name="Kogej T."/>
            <person name="Sonjak S."/>
            <person name="Turk M."/>
            <person name="Zajc J."/>
            <person name="Zalar P."/>
            <person name="Grube M."/>
            <person name="Sun H."/>
            <person name="Han J."/>
            <person name="Sharma A."/>
            <person name="Chiniquy J."/>
            <person name="Ngan C.Y."/>
            <person name="Lipzen A."/>
            <person name="Barry K."/>
            <person name="Grigoriev I.V."/>
            <person name="Gunde-Cimerman N."/>
        </authorList>
    </citation>
    <scope>NUCLEOTIDE SEQUENCE [LARGE SCALE GENOMIC DNA]</scope>
    <source>
        <strain evidence="1 2">EXF-150</strain>
    </source>
</reference>
<dbReference type="AlphaFoldDB" id="A0A074XP35"/>
<organism evidence="1 2">
    <name type="scientific">Aureobasidium pullulans EXF-150</name>
    <dbReference type="NCBI Taxonomy" id="1043002"/>
    <lineage>
        <taxon>Eukaryota</taxon>
        <taxon>Fungi</taxon>
        <taxon>Dikarya</taxon>
        <taxon>Ascomycota</taxon>
        <taxon>Pezizomycotina</taxon>
        <taxon>Dothideomycetes</taxon>
        <taxon>Dothideomycetidae</taxon>
        <taxon>Dothideales</taxon>
        <taxon>Saccotheciaceae</taxon>
        <taxon>Aureobasidium</taxon>
    </lineage>
</organism>
<protein>
    <submittedName>
        <fullName evidence="1">Uncharacterized protein</fullName>
    </submittedName>
</protein>
<dbReference type="HOGENOM" id="CLU_990404_0_0_1"/>